<keyword evidence="3" id="KW-1185">Reference proteome</keyword>
<proteinExistence type="predicted"/>
<accession>A0A0N7KPT5</accession>
<dbReference type="InParanoid" id="A0A0N7KPT5"/>
<evidence type="ECO:0000313" key="3">
    <source>
        <dbReference type="Proteomes" id="UP000059680"/>
    </source>
</evidence>
<feature type="chain" id="PRO_5006014856" evidence="1">
    <location>
        <begin position="20"/>
        <end position="215"/>
    </location>
</feature>
<reference evidence="3" key="1">
    <citation type="journal article" date="2005" name="Nature">
        <title>The map-based sequence of the rice genome.</title>
        <authorList>
            <consortium name="International rice genome sequencing project (IRGSP)"/>
            <person name="Matsumoto T."/>
            <person name="Wu J."/>
            <person name="Kanamori H."/>
            <person name="Katayose Y."/>
            <person name="Fujisawa M."/>
            <person name="Namiki N."/>
            <person name="Mizuno H."/>
            <person name="Yamamoto K."/>
            <person name="Antonio B.A."/>
            <person name="Baba T."/>
            <person name="Sakata K."/>
            <person name="Nagamura Y."/>
            <person name="Aoki H."/>
            <person name="Arikawa K."/>
            <person name="Arita K."/>
            <person name="Bito T."/>
            <person name="Chiden Y."/>
            <person name="Fujitsuka N."/>
            <person name="Fukunaka R."/>
            <person name="Hamada M."/>
            <person name="Harada C."/>
            <person name="Hayashi A."/>
            <person name="Hijishita S."/>
            <person name="Honda M."/>
            <person name="Hosokawa S."/>
            <person name="Ichikawa Y."/>
            <person name="Idonuma A."/>
            <person name="Iijima M."/>
            <person name="Ikeda M."/>
            <person name="Ikeno M."/>
            <person name="Ito K."/>
            <person name="Ito S."/>
            <person name="Ito T."/>
            <person name="Ito Y."/>
            <person name="Ito Y."/>
            <person name="Iwabuchi A."/>
            <person name="Kamiya K."/>
            <person name="Karasawa W."/>
            <person name="Kurita K."/>
            <person name="Katagiri S."/>
            <person name="Kikuta A."/>
            <person name="Kobayashi H."/>
            <person name="Kobayashi N."/>
            <person name="Machita K."/>
            <person name="Maehara T."/>
            <person name="Masukawa M."/>
            <person name="Mizubayashi T."/>
            <person name="Mukai Y."/>
            <person name="Nagasaki H."/>
            <person name="Nagata Y."/>
            <person name="Naito S."/>
            <person name="Nakashima M."/>
            <person name="Nakama Y."/>
            <person name="Nakamichi Y."/>
            <person name="Nakamura M."/>
            <person name="Meguro A."/>
            <person name="Negishi M."/>
            <person name="Ohta I."/>
            <person name="Ohta T."/>
            <person name="Okamoto M."/>
            <person name="Ono N."/>
            <person name="Saji S."/>
            <person name="Sakaguchi M."/>
            <person name="Sakai K."/>
            <person name="Shibata M."/>
            <person name="Shimokawa T."/>
            <person name="Song J."/>
            <person name="Takazaki Y."/>
            <person name="Terasawa K."/>
            <person name="Tsugane M."/>
            <person name="Tsuji K."/>
            <person name="Ueda S."/>
            <person name="Waki K."/>
            <person name="Yamagata H."/>
            <person name="Yamamoto M."/>
            <person name="Yamamoto S."/>
            <person name="Yamane H."/>
            <person name="Yoshiki S."/>
            <person name="Yoshihara R."/>
            <person name="Yukawa K."/>
            <person name="Zhong H."/>
            <person name="Yano M."/>
            <person name="Yuan Q."/>
            <person name="Ouyang S."/>
            <person name="Liu J."/>
            <person name="Jones K.M."/>
            <person name="Gansberger K."/>
            <person name="Moffat K."/>
            <person name="Hill J."/>
            <person name="Bera J."/>
            <person name="Fadrosh D."/>
            <person name="Jin S."/>
            <person name="Johri S."/>
            <person name="Kim M."/>
            <person name="Overton L."/>
            <person name="Reardon M."/>
            <person name="Tsitrin T."/>
            <person name="Vuong H."/>
            <person name="Weaver B."/>
            <person name="Ciecko A."/>
            <person name="Tallon L."/>
            <person name="Jackson J."/>
            <person name="Pai G."/>
            <person name="Aken S.V."/>
            <person name="Utterback T."/>
            <person name="Reidmuller S."/>
            <person name="Feldblyum T."/>
            <person name="Hsiao J."/>
            <person name="Zismann V."/>
            <person name="Iobst S."/>
            <person name="de Vazeille A.R."/>
            <person name="Buell C.R."/>
            <person name="Ying K."/>
            <person name="Li Y."/>
            <person name="Lu T."/>
            <person name="Huang Y."/>
            <person name="Zhao Q."/>
            <person name="Feng Q."/>
            <person name="Zhang L."/>
            <person name="Zhu J."/>
            <person name="Weng Q."/>
            <person name="Mu J."/>
            <person name="Lu Y."/>
            <person name="Fan D."/>
            <person name="Liu Y."/>
            <person name="Guan J."/>
            <person name="Zhang Y."/>
            <person name="Yu S."/>
            <person name="Liu X."/>
            <person name="Zhang Y."/>
            <person name="Hong G."/>
            <person name="Han B."/>
            <person name="Choisne N."/>
            <person name="Demange N."/>
            <person name="Orjeda G."/>
            <person name="Samain S."/>
            <person name="Cattolico L."/>
            <person name="Pelletier E."/>
            <person name="Couloux A."/>
            <person name="Segurens B."/>
            <person name="Wincker P."/>
            <person name="D'Hont A."/>
            <person name="Scarpelli C."/>
            <person name="Weissenbach J."/>
            <person name="Salanoubat M."/>
            <person name="Quetier F."/>
            <person name="Yu Y."/>
            <person name="Kim H.R."/>
            <person name="Rambo T."/>
            <person name="Currie J."/>
            <person name="Collura K."/>
            <person name="Luo M."/>
            <person name="Yang T."/>
            <person name="Ammiraju J.S.S."/>
            <person name="Engler F."/>
            <person name="Soderlund C."/>
            <person name="Wing R.A."/>
            <person name="Palmer L.E."/>
            <person name="de la Bastide M."/>
            <person name="Spiegel L."/>
            <person name="Nascimento L."/>
            <person name="Zutavern T."/>
            <person name="O'Shaughnessy A."/>
            <person name="Dike S."/>
            <person name="Dedhia N."/>
            <person name="Preston R."/>
            <person name="Balija V."/>
            <person name="McCombie W.R."/>
            <person name="Chow T."/>
            <person name="Chen H."/>
            <person name="Chung M."/>
            <person name="Chen C."/>
            <person name="Shaw J."/>
            <person name="Wu H."/>
            <person name="Hsiao K."/>
            <person name="Chao Y."/>
            <person name="Chu M."/>
            <person name="Cheng C."/>
            <person name="Hour A."/>
            <person name="Lee P."/>
            <person name="Lin S."/>
            <person name="Lin Y."/>
            <person name="Liou J."/>
            <person name="Liu S."/>
            <person name="Hsing Y."/>
            <person name="Raghuvanshi S."/>
            <person name="Mohanty A."/>
            <person name="Bharti A.K."/>
            <person name="Gaur A."/>
            <person name="Gupta V."/>
            <person name="Kumar D."/>
            <person name="Ravi V."/>
            <person name="Vij S."/>
            <person name="Kapur A."/>
            <person name="Khurana P."/>
            <person name="Khurana P."/>
            <person name="Khurana J.P."/>
            <person name="Tyagi A.K."/>
            <person name="Gaikwad K."/>
            <person name="Singh A."/>
            <person name="Dalal V."/>
            <person name="Srivastava S."/>
            <person name="Dixit A."/>
            <person name="Pal A.K."/>
            <person name="Ghazi I.A."/>
            <person name="Yadav M."/>
            <person name="Pandit A."/>
            <person name="Bhargava A."/>
            <person name="Sureshbabu K."/>
            <person name="Batra K."/>
            <person name="Sharma T.R."/>
            <person name="Mohapatra T."/>
            <person name="Singh N.K."/>
            <person name="Messing J."/>
            <person name="Nelson A.B."/>
            <person name="Fuks G."/>
            <person name="Kavchok S."/>
            <person name="Keizer G."/>
            <person name="Linton E."/>
            <person name="Llaca V."/>
            <person name="Song R."/>
            <person name="Tanyolac B."/>
            <person name="Young S."/>
            <person name="Ho-Il K."/>
            <person name="Hahn J.H."/>
            <person name="Sangsakoo G."/>
            <person name="Vanavichit A."/>
            <person name="de Mattos Luiz.A.T."/>
            <person name="Zimmer P.D."/>
            <person name="Malone G."/>
            <person name="Dellagostin O."/>
            <person name="de Oliveira A.C."/>
            <person name="Bevan M."/>
            <person name="Bancroft I."/>
            <person name="Minx P."/>
            <person name="Cordum H."/>
            <person name="Wilson R."/>
            <person name="Cheng Z."/>
            <person name="Jin W."/>
            <person name="Jiang J."/>
            <person name="Leong S.A."/>
            <person name="Iwama H."/>
            <person name="Gojobori T."/>
            <person name="Itoh T."/>
            <person name="Niimura Y."/>
            <person name="Fujii Y."/>
            <person name="Habara T."/>
            <person name="Sakai H."/>
            <person name="Sato Y."/>
            <person name="Wilson G."/>
            <person name="Kumar K."/>
            <person name="McCouch S."/>
            <person name="Juretic N."/>
            <person name="Hoen D."/>
            <person name="Wright S."/>
            <person name="Bruskiewich R."/>
            <person name="Bureau T."/>
            <person name="Miyao A."/>
            <person name="Hirochika H."/>
            <person name="Nishikawa T."/>
            <person name="Kadowaki K."/>
            <person name="Sugiura M."/>
            <person name="Burr B."/>
            <person name="Sasaki T."/>
        </authorList>
    </citation>
    <scope>NUCLEOTIDE SEQUENCE [LARGE SCALE GENOMIC DNA]</scope>
    <source>
        <strain evidence="3">cv. Nipponbare</strain>
    </source>
</reference>
<dbReference type="Proteomes" id="UP000059680">
    <property type="component" value="Chromosome 8"/>
</dbReference>
<organism evidence="2 3">
    <name type="scientific">Oryza sativa subsp. japonica</name>
    <name type="common">Rice</name>
    <dbReference type="NCBI Taxonomy" id="39947"/>
    <lineage>
        <taxon>Eukaryota</taxon>
        <taxon>Viridiplantae</taxon>
        <taxon>Streptophyta</taxon>
        <taxon>Embryophyta</taxon>
        <taxon>Tracheophyta</taxon>
        <taxon>Spermatophyta</taxon>
        <taxon>Magnoliopsida</taxon>
        <taxon>Liliopsida</taxon>
        <taxon>Poales</taxon>
        <taxon>Poaceae</taxon>
        <taxon>BOP clade</taxon>
        <taxon>Oryzoideae</taxon>
        <taxon>Oryzeae</taxon>
        <taxon>Oryzinae</taxon>
        <taxon>Oryza</taxon>
        <taxon>Oryza sativa</taxon>
    </lineage>
</organism>
<evidence type="ECO:0000256" key="1">
    <source>
        <dbReference type="SAM" id="SignalP"/>
    </source>
</evidence>
<gene>
    <name evidence="2" type="ordered locus">Os08g0397250</name>
    <name evidence="2" type="ORF">OSNPB_080397250</name>
</gene>
<evidence type="ECO:0000313" key="2">
    <source>
        <dbReference type="EMBL" id="BAT05314.1"/>
    </source>
</evidence>
<dbReference type="AlphaFoldDB" id="A0A0N7KPT5"/>
<dbReference type="PaxDb" id="39947-A0A0N7KPT5"/>
<keyword evidence="1" id="KW-0732">Signal</keyword>
<name>A0A0N7KPT5_ORYSJ</name>
<dbReference type="Gramene" id="Os08t0397250-00">
    <property type="protein sequence ID" value="Os08t0397250-00"/>
    <property type="gene ID" value="Os08g0397250"/>
</dbReference>
<sequence>MALFSTEAIAILLASLVPAMQIFALTLTPDKCLKPTFSRLYCSTVLPLNSIFNLWRLGIAPSSNLRLDTVLHLNLKYFKTWNPDLSNMIGSAGVVRTYSEKTVRAFSIERVSMSFLRSSMTATFKIQSFSIVMIQLGSLWKTQTRGNNSSLCRRLQGGGTLSKKSKKMAMLEFSLSLESSEKQTGTTVRDLRLLSIPIIEPNSFMLCLIWSEVAI</sequence>
<dbReference type="EMBL" id="AP014964">
    <property type="protein sequence ID" value="BAT05314.1"/>
    <property type="molecule type" value="Genomic_DNA"/>
</dbReference>
<protein>
    <submittedName>
        <fullName evidence="2">Os08g0397250 protein</fullName>
    </submittedName>
</protein>
<feature type="signal peptide" evidence="1">
    <location>
        <begin position="1"/>
        <end position="19"/>
    </location>
</feature>
<reference evidence="2 3" key="2">
    <citation type="journal article" date="2013" name="Plant Cell Physiol.">
        <title>Rice Annotation Project Database (RAP-DB): an integrative and interactive database for rice genomics.</title>
        <authorList>
            <person name="Sakai H."/>
            <person name="Lee S.S."/>
            <person name="Tanaka T."/>
            <person name="Numa H."/>
            <person name="Kim J."/>
            <person name="Kawahara Y."/>
            <person name="Wakimoto H."/>
            <person name="Yang C.C."/>
            <person name="Iwamoto M."/>
            <person name="Abe T."/>
            <person name="Yamada Y."/>
            <person name="Muto A."/>
            <person name="Inokuchi H."/>
            <person name="Ikemura T."/>
            <person name="Matsumoto T."/>
            <person name="Sasaki T."/>
            <person name="Itoh T."/>
        </authorList>
    </citation>
    <scope>NUCLEOTIDE SEQUENCE [LARGE SCALE GENOMIC DNA]</scope>
    <source>
        <strain evidence="3">cv. Nipponbare</strain>
    </source>
</reference>
<reference evidence="2 3" key="3">
    <citation type="journal article" date="2013" name="Rice">
        <title>Improvement of the Oryza sativa Nipponbare reference genome using next generation sequence and optical map data.</title>
        <authorList>
            <person name="Kawahara Y."/>
            <person name="de la Bastide M."/>
            <person name="Hamilton J.P."/>
            <person name="Kanamori H."/>
            <person name="McCombie W.R."/>
            <person name="Ouyang S."/>
            <person name="Schwartz D.C."/>
            <person name="Tanaka T."/>
            <person name="Wu J."/>
            <person name="Zhou S."/>
            <person name="Childs K.L."/>
            <person name="Davidson R.M."/>
            <person name="Lin H."/>
            <person name="Quesada-Ocampo L."/>
            <person name="Vaillancourt B."/>
            <person name="Sakai H."/>
            <person name="Lee S.S."/>
            <person name="Kim J."/>
            <person name="Numa H."/>
            <person name="Itoh T."/>
            <person name="Buell C.R."/>
            <person name="Matsumoto T."/>
        </authorList>
    </citation>
    <scope>NUCLEOTIDE SEQUENCE [LARGE SCALE GENOMIC DNA]</scope>
    <source>
        <strain evidence="3">cv. Nipponbare</strain>
    </source>
</reference>